<proteinExistence type="predicted"/>
<dbReference type="EMBL" id="FNCN01000020">
    <property type="protein sequence ID" value="SDH69674.1"/>
    <property type="molecule type" value="Genomic_DNA"/>
</dbReference>
<organism evidence="1 2">
    <name type="scientific">Sinosporangium album</name>
    <dbReference type="NCBI Taxonomy" id="504805"/>
    <lineage>
        <taxon>Bacteria</taxon>
        <taxon>Bacillati</taxon>
        <taxon>Actinomycetota</taxon>
        <taxon>Actinomycetes</taxon>
        <taxon>Streptosporangiales</taxon>
        <taxon>Streptosporangiaceae</taxon>
        <taxon>Sinosporangium</taxon>
    </lineage>
</organism>
<accession>A0A1G8EIE3</accession>
<dbReference type="OrthoDB" id="9801841at2"/>
<dbReference type="RefSeq" id="WP_093172311.1">
    <property type="nucleotide sequence ID" value="NZ_FNCN01000020.1"/>
</dbReference>
<evidence type="ECO:0000313" key="1">
    <source>
        <dbReference type="EMBL" id="SDH69674.1"/>
    </source>
</evidence>
<dbReference type="Proteomes" id="UP000198923">
    <property type="component" value="Unassembled WGS sequence"/>
</dbReference>
<protein>
    <submittedName>
        <fullName evidence="1">Uncharacterized protein</fullName>
    </submittedName>
</protein>
<name>A0A1G8EIE3_9ACTN</name>
<evidence type="ECO:0000313" key="2">
    <source>
        <dbReference type="Proteomes" id="UP000198923"/>
    </source>
</evidence>
<keyword evidence="2" id="KW-1185">Reference proteome</keyword>
<dbReference type="AlphaFoldDB" id="A0A1G8EIE3"/>
<reference evidence="1 2" key="1">
    <citation type="submission" date="2016-10" db="EMBL/GenBank/DDBJ databases">
        <authorList>
            <person name="de Groot N.N."/>
        </authorList>
    </citation>
    <scope>NUCLEOTIDE SEQUENCE [LARGE SCALE GENOMIC DNA]</scope>
    <source>
        <strain evidence="1 2">CPCC 201354</strain>
    </source>
</reference>
<sequence length="117" mass="12818">MSTGFDPDRVHWHTLAFTPAPPGWLLLFLDPSMPEGYSTMPMPGWLTQQAWSLDPGSGAVTPRPHGEVRVVAAAMDHGVVEPAEQTVNFWRALAPPFEPPDPDEVASELAVYKQGRV</sequence>
<gene>
    <name evidence="1" type="ORF">SAMN05421505_120115</name>
</gene>
<dbReference type="STRING" id="504805.SAMN05421505_120115"/>